<dbReference type="Gene3D" id="1.20.80.10">
    <property type="match status" value="1"/>
</dbReference>
<keyword evidence="3" id="KW-0963">Cytoplasm</keyword>
<evidence type="ECO:0000256" key="4">
    <source>
        <dbReference type="ARBA" id="ARBA00022737"/>
    </source>
</evidence>
<feature type="repeat" description="ANK" evidence="7">
    <location>
        <begin position="179"/>
        <end position="211"/>
    </location>
</feature>
<evidence type="ECO:0000256" key="3">
    <source>
        <dbReference type="ARBA" id="ARBA00022490"/>
    </source>
</evidence>
<feature type="domain" description="ACB" evidence="9">
    <location>
        <begin position="30"/>
        <end position="115"/>
    </location>
</feature>
<feature type="region of interest" description="Disordered" evidence="8">
    <location>
        <begin position="1"/>
        <end position="29"/>
    </location>
</feature>
<dbReference type="Gene3D" id="1.25.40.20">
    <property type="entry name" value="Ankyrin repeat-containing domain"/>
    <property type="match status" value="1"/>
</dbReference>
<feature type="repeat" description="ANK" evidence="7">
    <location>
        <begin position="212"/>
        <end position="244"/>
    </location>
</feature>
<evidence type="ECO:0000259" key="9">
    <source>
        <dbReference type="PROSITE" id="PS51228"/>
    </source>
</evidence>
<dbReference type="OrthoDB" id="10254927at2759"/>
<proteinExistence type="predicted"/>
<name>A0A8C4WBQ6_9SAUR</name>
<comment type="subcellular location">
    <subcellularLocation>
        <location evidence="1">Cytoplasm</location>
    </subcellularLocation>
</comment>
<organism evidence="10 11">
    <name type="scientific">Gopherus evgoodei</name>
    <name type="common">Goodes thornscrub tortoise</name>
    <dbReference type="NCBI Taxonomy" id="1825980"/>
    <lineage>
        <taxon>Eukaryota</taxon>
        <taxon>Metazoa</taxon>
        <taxon>Chordata</taxon>
        <taxon>Craniata</taxon>
        <taxon>Vertebrata</taxon>
        <taxon>Euteleostomi</taxon>
        <taxon>Archelosauria</taxon>
        <taxon>Testudinata</taxon>
        <taxon>Testudines</taxon>
        <taxon>Cryptodira</taxon>
        <taxon>Durocryptodira</taxon>
        <taxon>Testudinoidea</taxon>
        <taxon>Testudinidae</taxon>
        <taxon>Gopherus</taxon>
    </lineage>
</organism>
<sequence length="290" mass="32766">MASPFPAGNSGGEPSSGEESAGPEEEARALAEQFERAAERLPGLMQVASREQLLYLYARYKQVKFGNCNTPKPSFFDFEGKQKWEAWKALKDSSPHQAMQEYIATVKKLDPSWNPQTPEKSRKEGKTGFGGPVVSSLYQEETIREEDKNIFDYCRENNIDHVSKAIQSKKVDVNMKDEEGRALLHWACDRGHKELVSVLLQHAANINIQDDEGQTALHYASACEFFDIVELLLKSGADPTLLDQEGCLPEEETRLHFWNCTKFTLQWAAVVDWGGGIVELWKRVWGAILR</sequence>
<dbReference type="GeneTree" id="ENSGT00940000157458"/>
<evidence type="ECO:0000256" key="6">
    <source>
        <dbReference type="ARBA" id="ARBA00023121"/>
    </source>
</evidence>
<gene>
    <name evidence="10" type="primary">ACBD6</name>
</gene>
<evidence type="ECO:0000256" key="2">
    <source>
        <dbReference type="ARBA" id="ARBA00018419"/>
    </source>
</evidence>
<dbReference type="InterPro" id="IPR002110">
    <property type="entry name" value="Ankyrin_rpt"/>
</dbReference>
<dbReference type="PROSITE" id="PS50297">
    <property type="entry name" value="ANK_REP_REGION"/>
    <property type="match status" value="2"/>
</dbReference>
<dbReference type="PANTHER" id="PTHR24119">
    <property type="entry name" value="ACYL-COA-BINDING DOMAIN-CONTAINING PROTEIN 6"/>
    <property type="match status" value="1"/>
</dbReference>
<feature type="region of interest" description="Disordered" evidence="8">
    <location>
        <begin position="110"/>
        <end position="130"/>
    </location>
</feature>
<dbReference type="GO" id="GO:0005634">
    <property type="term" value="C:nucleus"/>
    <property type="evidence" value="ECO:0007669"/>
    <property type="project" value="Ensembl"/>
</dbReference>
<accession>A0A8C4WBQ6</accession>
<dbReference type="PRINTS" id="PR00689">
    <property type="entry name" value="ACOABINDINGP"/>
</dbReference>
<evidence type="ECO:0000313" key="10">
    <source>
        <dbReference type="Ensembl" id="ENSGEVP00005015159.1"/>
    </source>
</evidence>
<dbReference type="Ensembl" id="ENSGEVT00005015928.1">
    <property type="protein sequence ID" value="ENSGEVP00005015159.1"/>
    <property type="gene ID" value="ENSGEVG00005010809.1"/>
</dbReference>
<dbReference type="InterPro" id="IPR035984">
    <property type="entry name" value="Acyl-CoA-binding_sf"/>
</dbReference>
<evidence type="ECO:0000256" key="5">
    <source>
        <dbReference type="ARBA" id="ARBA00023043"/>
    </source>
</evidence>
<dbReference type="PROSITE" id="PS50088">
    <property type="entry name" value="ANK_REPEAT"/>
    <property type="match status" value="2"/>
</dbReference>
<dbReference type="SUPFAM" id="SSF47027">
    <property type="entry name" value="Acyl-CoA binding protein"/>
    <property type="match status" value="1"/>
</dbReference>
<dbReference type="SUPFAM" id="SSF48403">
    <property type="entry name" value="Ankyrin repeat"/>
    <property type="match status" value="1"/>
</dbReference>
<evidence type="ECO:0000256" key="1">
    <source>
        <dbReference type="ARBA" id="ARBA00004496"/>
    </source>
</evidence>
<dbReference type="Pfam" id="PF12796">
    <property type="entry name" value="Ank_2"/>
    <property type="match status" value="1"/>
</dbReference>
<evidence type="ECO:0000256" key="7">
    <source>
        <dbReference type="PROSITE-ProRule" id="PRU00023"/>
    </source>
</evidence>
<feature type="compositionally biased region" description="Low complexity" evidence="8">
    <location>
        <begin position="1"/>
        <end position="20"/>
    </location>
</feature>
<reference evidence="10" key="1">
    <citation type="submission" date="2025-08" db="UniProtKB">
        <authorList>
            <consortium name="Ensembl"/>
        </authorList>
    </citation>
    <scope>IDENTIFICATION</scope>
</reference>
<dbReference type="GO" id="GO:0005737">
    <property type="term" value="C:cytoplasm"/>
    <property type="evidence" value="ECO:0007669"/>
    <property type="project" value="UniProtKB-SubCell"/>
</dbReference>
<dbReference type="InterPro" id="IPR000582">
    <property type="entry name" value="Acyl-CoA-binding_protein"/>
</dbReference>
<evidence type="ECO:0000256" key="8">
    <source>
        <dbReference type="SAM" id="MobiDB-lite"/>
    </source>
</evidence>
<dbReference type="SMART" id="SM00248">
    <property type="entry name" value="ANK"/>
    <property type="match status" value="2"/>
</dbReference>
<dbReference type="InterPro" id="IPR014352">
    <property type="entry name" value="FERM/acyl-CoA-bd_prot_sf"/>
</dbReference>
<keyword evidence="6" id="KW-0446">Lipid-binding</keyword>
<dbReference type="PRINTS" id="PR01415">
    <property type="entry name" value="ANKYRIN"/>
</dbReference>
<reference evidence="10" key="2">
    <citation type="submission" date="2025-09" db="UniProtKB">
        <authorList>
            <consortium name="Ensembl"/>
        </authorList>
    </citation>
    <scope>IDENTIFICATION</scope>
</reference>
<dbReference type="InterPro" id="IPR036770">
    <property type="entry name" value="Ankyrin_rpt-contain_sf"/>
</dbReference>
<keyword evidence="5 7" id="KW-0040">ANK repeat</keyword>
<dbReference type="PANTHER" id="PTHR24119:SF0">
    <property type="entry name" value="ACYL-COA-BINDING DOMAIN-CONTAINING PROTEIN 6"/>
    <property type="match status" value="1"/>
</dbReference>
<dbReference type="Pfam" id="PF00887">
    <property type="entry name" value="ACBP"/>
    <property type="match status" value="1"/>
</dbReference>
<evidence type="ECO:0000313" key="11">
    <source>
        <dbReference type="Proteomes" id="UP000694390"/>
    </source>
</evidence>
<protein>
    <recommendedName>
        <fullName evidence="2">Acyl-CoA-binding domain-containing protein 6</fullName>
    </recommendedName>
</protein>
<dbReference type="FunFam" id="1.20.80.10:FF:000022">
    <property type="entry name" value="acyl-CoA-binding domain-containing protein 6 isoform X1"/>
    <property type="match status" value="1"/>
</dbReference>
<dbReference type="AlphaFoldDB" id="A0A8C4WBQ6"/>
<keyword evidence="4" id="KW-0677">Repeat</keyword>
<dbReference type="PROSITE" id="PS51228">
    <property type="entry name" value="ACB_2"/>
    <property type="match status" value="1"/>
</dbReference>
<keyword evidence="11" id="KW-1185">Reference proteome</keyword>
<dbReference type="Proteomes" id="UP000694390">
    <property type="component" value="Unassembled WGS sequence"/>
</dbReference>
<dbReference type="GO" id="GO:0000062">
    <property type="term" value="F:fatty-acyl-CoA binding"/>
    <property type="evidence" value="ECO:0007669"/>
    <property type="project" value="Ensembl"/>
</dbReference>